<dbReference type="RefSeq" id="WP_215616899.1">
    <property type="nucleotide sequence ID" value="NZ_JADOER010000003.1"/>
</dbReference>
<reference evidence="3 4" key="1">
    <citation type="journal article" date="2021" name="Mar. Drugs">
        <title>Genome Reduction and Secondary Metabolism of the Marine Sponge-Associated Cyanobacterium Leptothoe.</title>
        <authorList>
            <person name="Konstantinou D."/>
            <person name="Popin R.V."/>
            <person name="Fewer D.P."/>
            <person name="Sivonen K."/>
            <person name="Gkelis S."/>
        </authorList>
    </citation>
    <scope>NUCLEOTIDE SEQUENCE [LARGE SCALE GENOMIC DNA]</scope>
    <source>
        <strain evidence="3 4">TAU-MAC 1615</strain>
    </source>
</reference>
<feature type="compositionally biased region" description="Polar residues" evidence="1">
    <location>
        <begin position="29"/>
        <end position="38"/>
    </location>
</feature>
<organism evidence="3 4">
    <name type="scientific">Leptothoe kymatousa TAU-MAC 1615</name>
    <dbReference type="NCBI Taxonomy" id="2364775"/>
    <lineage>
        <taxon>Bacteria</taxon>
        <taxon>Bacillati</taxon>
        <taxon>Cyanobacteriota</taxon>
        <taxon>Cyanophyceae</taxon>
        <taxon>Nodosilineales</taxon>
        <taxon>Cymatolegaceae</taxon>
        <taxon>Leptothoe</taxon>
        <taxon>Leptothoe kymatousa</taxon>
    </lineage>
</organism>
<evidence type="ECO:0000256" key="2">
    <source>
        <dbReference type="SAM" id="SignalP"/>
    </source>
</evidence>
<comment type="caution">
    <text evidence="3">The sequence shown here is derived from an EMBL/GenBank/DDBJ whole genome shotgun (WGS) entry which is preliminary data.</text>
</comment>
<evidence type="ECO:0000313" key="4">
    <source>
        <dbReference type="Proteomes" id="UP001196661"/>
    </source>
</evidence>
<gene>
    <name evidence="3" type="ORF">IXB28_02115</name>
</gene>
<keyword evidence="2" id="KW-0732">Signal</keyword>
<keyword evidence="4" id="KW-1185">Reference proteome</keyword>
<feature type="signal peptide" evidence="2">
    <location>
        <begin position="1"/>
        <end position="24"/>
    </location>
</feature>
<sequence length="538" mass="59056">MKIRRWGWIGCAIALSACGLNQTAQDTAARPDTSSTATPVAVESEPSRCAPMAQQVPLRPATENELPFEQFDFRPTTVTETEDTLTFAGNRYSFTFCKRDRTWGIDTVAPRRQTEEDYDAYYENLSNPEYAPINQPGGDTYEARVRLDAAWLDNPNNAENNLEQVVFELIKPGTTQPSSTVLYTNGDIIERELGASAGVPHVSRALATADSLWWAIGFEQGEGASGITTLVQYQPATDEIKVWQPTALNSTQINDLAITGNGHNATLWLGTQYSGEGNPYLPAQGLVAYQPAQNATATHTVENSPLVGAIPTRLWTVDQQLWVASGSGICEIDGAAANNNEAWTCWQFTTMADTPAGQALYPSLLADTPTEQTDQAAPAEILWVADQEVTTIDNILRYEVKYAPGITTTVDQGADYYAGPDDNPEDGYFWWPGRDWSWNGHRFTRHWDQVALNYVGGGPNGISAGDDANYVADWLTMRGDFELVSITEDSTELTYYSAWVDAEDLAPWVTVTPVEPPQPSDDPNPTDDILAELKQATK</sequence>
<protein>
    <submittedName>
        <fullName evidence="3">Uncharacterized protein</fullName>
    </submittedName>
</protein>
<dbReference type="PROSITE" id="PS51257">
    <property type="entry name" value="PROKAR_LIPOPROTEIN"/>
    <property type="match status" value="1"/>
</dbReference>
<evidence type="ECO:0000313" key="3">
    <source>
        <dbReference type="EMBL" id="MBT9310989.1"/>
    </source>
</evidence>
<name>A0ABS5XZH1_9CYAN</name>
<dbReference type="Proteomes" id="UP001196661">
    <property type="component" value="Unassembled WGS sequence"/>
</dbReference>
<feature type="region of interest" description="Disordered" evidence="1">
    <location>
        <begin position="29"/>
        <end position="65"/>
    </location>
</feature>
<feature type="chain" id="PRO_5046898244" evidence="2">
    <location>
        <begin position="25"/>
        <end position="538"/>
    </location>
</feature>
<dbReference type="EMBL" id="JADOER010000003">
    <property type="protein sequence ID" value="MBT9310989.1"/>
    <property type="molecule type" value="Genomic_DNA"/>
</dbReference>
<accession>A0ABS5XZH1</accession>
<proteinExistence type="predicted"/>
<evidence type="ECO:0000256" key="1">
    <source>
        <dbReference type="SAM" id="MobiDB-lite"/>
    </source>
</evidence>